<evidence type="ECO:0000313" key="5">
    <source>
        <dbReference type="Proteomes" id="UP000316298"/>
    </source>
</evidence>
<feature type="domain" description="MEDS" evidence="3">
    <location>
        <begin position="19"/>
        <end position="146"/>
    </location>
</feature>
<sequence>MLKDSATDSLHGAPAGFQHEFFVHASDEEFVQRSAAFISEGLAAGETIVAVLPPQRFAGLRDALGAAHDEVRFVDMTVAGGNPARLIPFWRSILEEHPGPVRGLGEPAYPGRSAAAYDEVLLHEALSALAFADDRSFRLCCAYEATVGIDPTVTHSDPGALAEKEFRTALDGVPDRAERWEFGPAELGQVRQWLSGQAASHGVSRDRLEDLSLALHEICTNSIRFGGGRGRLAVWIASGALICDVTDGGRIDNLLVGRVLPPLDGLGGRGVWLANQLCDLVQLRSGDDFTQVRLHTRLR</sequence>
<keyword evidence="1" id="KW-0808">Transferase</keyword>
<dbReference type="PANTHER" id="PTHR35526:SF3">
    <property type="entry name" value="ANTI-SIGMA-F FACTOR RSBW"/>
    <property type="match status" value="1"/>
</dbReference>
<evidence type="ECO:0000256" key="1">
    <source>
        <dbReference type="ARBA" id="ARBA00022527"/>
    </source>
</evidence>
<dbReference type="InterPro" id="IPR050267">
    <property type="entry name" value="Anti-sigma-factor_SerPK"/>
</dbReference>
<keyword evidence="5" id="KW-1185">Reference proteome</keyword>
<dbReference type="Gene3D" id="3.30.565.10">
    <property type="entry name" value="Histidine kinase-like ATPase, C-terminal domain"/>
    <property type="match status" value="1"/>
</dbReference>
<dbReference type="EMBL" id="VFMM01000001">
    <property type="protein sequence ID" value="TQJ16712.1"/>
    <property type="molecule type" value="Genomic_DNA"/>
</dbReference>
<keyword evidence="1" id="KW-0418">Kinase</keyword>
<dbReference type="PANTHER" id="PTHR35526">
    <property type="entry name" value="ANTI-SIGMA-F FACTOR RSBW-RELATED"/>
    <property type="match status" value="1"/>
</dbReference>
<dbReference type="Pfam" id="PF14417">
    <property type="entry name" value="MEDS"/>
    <property type="match status" value="1"/>
</dbReference>
<feature type="domain" description="Histidine kinase/HSP90-like ATPase" evidence="2">
    <location>
        <begin position="184"/>
        <end position="294"/>
    </location>
</feature>
<dbReference type="Proteomes" id="UP000316298">
    <property type="component" value="Unassembled WGS sequence"/>
</dbReference>
<keyword evidence="1" id="KW-0723">Serine/threonine-protein kinase</keyword>
<organism evidence="4 5">
    <name type="scientific">Kribbella jejuensis</name>
    <dbReference type="NCBI Taxonomy" id="236068"/>
    <lineage>
        <taxon>Bacteria</taxon>
        <taxon>Bacillati</taxon>
        <taxon>Actinomycetota</taxon>
        <taxon>Actinomycetes</taxon>
        <taxon>Propionibacteriales</taxon>
        <taxon>Kribbellaceae</taxon>
        <taxon>Kribbella</taxon>
    </lineage>
</organism>
<dbReference type="Pfam" id="PF13581">
    <property type="entry name" value="HATPase_c_2"/>
    <property type="match status" value="1"/>
</dbReference>
<dbReference type="GO" id="GO:0004674">
    <property type="term" value="F:protein serine/threonine kinase activity"/>
    <property type="evidence" value="ECO:0007669"/>
    <property type="project" value="UniProtKB-KW"/>
</dbReference>
<protein>
    <submittedName>
        <fullName evidence="4">Anti-sigma regulatory factor (Ser/Thr protein kinase)</fullName>
    </submittedName>
</protein>
<dbReference type="InterPro" id="IPR025847">
    <property type="entry name" value="MEDS_domain"/>
</dbReference>
<proteinExistence type="predicted"/>
<dbReference type="InterPro" id="IPR003594">
    <property type="entry name" value="HATPase_dom"/>
</dbReference>
<gene>
    <name evidence="4" type="ORF">FB475_0817</name>
</gene>
<name>A0A542EMY0_9ACTN</name>
<dbReference type="AlphaFoldDB" id="A0A542EMY0"/>
<dbReference type="CDD" id="cd16936">
    <property type="entry name" value="HATPase_RsbW-like"/>
    <property type="match status" value="1"/>
</dbReference>
<dbReference type="InterPro" id="IPR036890">
    <property type="entry name" value="HATPase_C_sf"/>
</dbReference>
<evidence type="ECO:0000259" key="3">
    <source>
        <dbReference type="Pfam" id="PF14417"/>
    </source>
</evidence>
<accession>A0A542EMY0</accession>
<evidence type="ECO:0000259" key="2">
    <source>
        <dbReference type="Pfam" id="PF13581"/>
    </source>
</evidence>
<dbReference type="NCBIfam" id="NF041045">
    <property type="entry name" value="RsbA_anti_sig"/>
    <property type="match status" value="1"/>
</dbReference>
<reference evidence="4 5" key="1">
    <citation type="submission" date="2019-06" db="EMBL/GenBank/DDBJ databases">
        <title>Sequencing the genomes of 1000 actinobacteria strains.</title>
        <authorList>
            <person name="Klenk H.-P."/>
        </authorList>
    </citation>
    <scope>NUCLEOTIDE SEQUENCE [LARGE SCALE GENOMIC DNA]</scope>
    <source>
        <strain evidence="4 5">DSM 17305</strain>
    </source>
</reference>
<comment type="caution">
    <text evidence="4">The sequence shown here is derived from an EMBL/GenBank/DDBJ whole genome shotgun (WGS) entry which is preliminary data.</text>
</comment>
<dbReference type="RefSeq" id="WP_141852639.1">
    <property type="nucleotide sequence ID" value="NZ_BAAAKA010000034.1"/>
</dbReference>
<evidence type="ECO:0000313" key="4">
    <source>
        <dbReference type="EMBL" id="TQJ16712.1"/>
    </source>
</evidence>
<dbReference type="OrthoDB" id="4088450at2"/>
<dbReference type="InterPro" id="IPR047718">
    <property type="entry name" value="RsbA-like_anti_sig"/>
</dbReference>